<comment type="subcellular location">
    <subcellularLocation>
        <location evidence="1">Secreted</location>
        <location evidence="1">Extracellular space</location>
        <location evidence="1">Extracellular matrix</location>
        <location evidence="1">Basement membrane</location>
    </subcellularLocation>
</comment>
<dbReference type="PANTHER" id="PTHR10574">
    <property type="entry name" value="NETRIN/LAMININ-RELATED"/>
    <property type="match status" value="1"/>
</dbReference>
<feature type="compositionally biased region" description="Basic and acidic residues" evidence="14">
    <location>
        <begin position="1431"/>
        <end position="1443"/>
    </location>
</feature>
<dbReference type="STRING" id="51028.A0A158Q9H0"/>
<dbReference type="FunFam" id="2.10.25.10:FF:000242">
    <property type="entry name" value="Laminin subunit alpha 1"/>
    <property type="match status" value="1"/>
</dbReference>
<dbReference type="InterPro" id="IPR050440">
    <property type="entry name" value="Laminin/Netrin_ECM"/>
</dbReference>
<feature type="domain" description="Laminin EGF-like" evidence="16">
    <location>
        <begin position="94"/>
        <end position="144"/>
    </location>
</feature>
<evidence type="ECO:0000256" key="13">
    <source>
        <dbReference type="SAM" id="Coils"/>
    </source>
</evidence>
<dbReference type="PROSITE" id="PS01248">
    <property type="entry name" value="EGF_LAM_1"/>
    <property type="match status" value="5"/>
</dbReference>
<dbReference type="FunFam" id="2.10.25.10:FF:000209">
    <property type="entry name" value="Laminin subunit alpha 5"/>
    <property type="match status" value="1"/>
</dbReference>
<dbReference type="FunFam" id="2.10.25.10:FF:000130">
    <property type="entry name" value="Laminin subunit beta 1"/>
    <property type="match status" value="1"/>
</dbReference>
<feature type="domain" description="Laminin EGF-like" evidence="16">
    <location>
        <begin position="211"/>
        <end position="262"/>
    </location>
</feature>
<feature type="coiled-coil region" evidence="13">
    <location>
        <begin position="1254"/>
        <end position="1281"/>
    </location>
</feature>
<proteinExistence type="predicted"/>
<keyword evidence="8" id="KW-0325">Glycoprotein</keyword>
<reference evidence="20" key="1">
    <citation type="submission" date="2016-04" db="UniProtKB">
        <authorList>
            <consortium name="WormBaseParasite"/>
        </authorList>
    </citation>
    <scope>IDENTIFICATION</scope>
</reference>
<dbReference type="CDD" id="cd00110">
    <property type="entry name" value="LamG"/>
    <property type="match status" value="5"/>
</dbReference>
<feature type="disulfide bond" evidence="12">
    <location>
        <begin position="988"/>
        <end position="997"/>
    </location>
</feature>
<evidence type="ECO:0000256" key="7">
    <source>
        <dbReference type="ARBA" id="ARBA00023157"/>
    </source>
</evidence>
<dbReference type="SUPFAM" id="SSF57196">
    <property type="entry name" value="EGF/Laminin"/>
    <property type="match status" value="11"/>
</dbReference>
<dbReference type="GO" id="GO:0009887">
    <property type="term" value="P:animal organ morphogenesis"/>
    <property type="evidence" value="ECO:0007669"/>
    <property type="project" value="TreeGrafter"/>
</dbReference>
<feature type="disulfide bond" evidence="12">
    <location>
        <begin position="969"/>
        <end position="986"/>
    </location>
</feature>
<feature type="compositionally biased region" description="Basic and acidic residues" evidence="14">
    <location>
        <begin position="1453"/>
        <end position="1466"/>
    </location>
</feature>
<keyword evidence="2" id="KW-0964">Secreted</keyword>
<evidence type="ECO:0000256" key="3">
    <source>
        <dbReference type="ARBA" id="ARBA00022530"/>
    </source>
</evidence>
<feature type="domain" description="Laminin IV type A" evidence="17">
    <location>
        <begin position="618"/>
        <end position="817"/>
    </location>
</feature>
<dbReference type="Proteomes" id="UP000274131">
    <property type="component" value="Unassembled WGS sequence"/>
</dbReference>
<protein>
    <submittedName>
        <fullName evidence="20">Laminin subunit alpha</fullName>
    </submittedName>
</protein>
<dbReference type="FunFam" id="2.10.25.10:FF:000082">
    <property type="entry name" value="Laminin subunit alpha 1"/>
    <property type="match status" value="1"/>
</dbReference>
<evidence type="ECO:0000313" key="20">
    <source>
        <dbReference type="WBParaSite" id="EVEC_0000204001-mRNA-1"/>
    </source>
</evidence>
<feature type="compositionally biased region" description="Polar residues" evidence="14">
    <location>
        <begin position="2227"/>
        <end position="2236"/>
    </location>
</feature>
<accession>A0A158Q9H0</accession>
<evidence type="ECO:0000256" key="2">
    <source>
        <dbReference type="ARBA" id="ARBA00022525"/>
    </source>
</evidence>
<evidence type="ECO:0000313" key="18">
    <source>
        <dbReference type="EMBL" id="VDD86605.1"/>
    </source>
</evidence>
<feature type="disulfide bond" evidence="12">
    <location>
        <begin position="408"/>
        <end position="420"/>
    </location>
</feature>
<evidence type="ECO:0000259" key="15">
    <source>
        <dbReference type="PROSITE" id="PS50025"/>
    </source>
</evidence>
<feature type="disulfide bond" evidence="12">
    <location>
        <begin position="235"/>
        <end position="244"/>
    </location>
</feature>
<keyword evidence="19" id="KW-1185">Reference proteome</keyword>
<feature type="domain" description="Laminin EGF-like" evidence="16">
    <location>
        <begin position="860"/>
        <end position="909"/>
    </location>
</feature>
<evidence type="ECO:0000256" key="4">
    <source>
        <dbReference type="ARBA" id="ARBA00022729"/>
    </source>
</evidence>
<feature type="disulfide bond" evidence="12">
    <location>
        <begin position="312"/>
        <end position="329"/>
    </location>
</feature>
<dbReference type="Pfam" id="PF02210">
    <property type="entry name" value="Laminin_G_2"/>
    <property type="match status" value="3"/>
</dbReference>
<keyword evidence="7 12" id="KW-1015">Disulfide bond</keyword>
<feature type="domain" description="Laminin G" evidence="15">
    <location>
        <begin position="2443"/>
        <end position="2622"/>
    </location>
</feature>
<evidence type="ECO:0000313" key="19">
    <source>
        <dbReference type="Proteomes" id="UP000274131"/>
    </source>
</evidence>
<feature type="disulfide bond" evidence="11">
    <location>
        <begin position="2595"/>
        <end position="2622"/>
    </location>
</feature>
<dbReference type="Gene3D" id="2.10.25.10">
    <property type="entry name" value="Laminin"/>
    <property type="match status" value="14"/>
</dbReference>
<dbReference type="InterPro" id="IPR013320">
    <property type="entry name" value="ConA-like_dom_sf"/>
</dbReference>
<feature type="coiled-coil region" evidence="13">
    <location>
        <begin position="1543"/>
        <end position="1577"/>
    </location>
</feature>
<keyword evidence="3" id="KW-0272">Extracellular matrix</keyword>
<feature type="region of interest" description="Disordered" evidence="14">
    <location>
        <begin position="2226"/>
        <end position="2252"/>
    </location>
</feature>
<reference evidence="18 19" key="2">
    <citation type="submission" date="2018-10" db="EMBL/GenBank/DDBJ databases">
        <authorList>
            <consortium name="Pathogen Informatics"/>
        </authorList>
    </citation>
    <scope>NUCLEOTIDE SEQUENCE [LARGE SCALE GENOMIC DNA]</scope>
</reference>
<feature type="disulfide bond" evidence="12">
    <location>
        <begin position="879"/>
        <end position="888"/>
    </location>
</feature>
<feature type="domain" description="Laminin EGF-like" evidence="16">
    <location>
        <begin position="310"/>
        <end position="357"/>
    </location>
</feature>
<dbReference type="PRINTS" id="PR00011">
    <property type="entry name" value="EGFLAMININ"/>
</dbReference>
<evidence type="ECO:0000256" key="6">
    <source>
        <dbReference type="ARBA" id="ARBA00022869"/>
    </source>
</evidence>
<feature type="domain" description="Laminin EGF-like" evidence="16">
    <location>
        <begin position="503"/>
        <end position="548"/>
    </location>
</feature>
<dbReference type="SMART" id="SM00282">
    <property type="entry name" value="LamG"/>
    <property type="match status" value="5"/>
</dbReference>
<evidence type="ECO:0000256" key="12">
    <source>
        <dbReference type="PROSITE-ProRule" id="PRU00460"/>
    </source>
</evidence>
<feature type="domain" description="Laminin EGF-like" evidence="16">
    <location>
        <begin position="549"/>
        <end position="606"/>
    </location>
</feature>
<feature type="domain" description="Laminin EGF-like" evidence="16">
    <location>
        <begin position="358"/>
        <end position="407"/>
    </location>
</feature>
<dbReference type="Pfam" id="PF00054">
    <property type="entry name" value="Laminin_G_1"/>
    <property type="match status" value="1"/>
</dbReference>
<feature type="disulfide bond" evidence="12">
    <location>
        <begin position="310"/>
        <end position="322"/>
    </location>
</feature>
<comment type="subunit">
    <text evidence="10">Laminin is a complex glycoprotein, consisting of three different polypeptide chains (alpha, beta, gamma), which are bound to each other by disulfide bonds into a cross-shaped molecule comprising one long and three short arms with globules at each end.</text>
</comment>
<feature type="disulfide bond" evidence="12">
    <location>
        <begin position="429"/>
        <end position="438"/>
    </location>
</feature>
<feature type="domain" description="Laminin G" evidence="15">
    <location>
        <begin position="1790"/>
        <end position="1971"/>
    </location>
</feature>
<name>A0A158Q9H0_ENTVE</name>
<dbReference type="CDD" id="cd00055">
    <property type="entry name" value="EGF_Lam"/>
    <property type="match status" value="12"/>
</dbReference>
<keyword evidence="6" id="KW-0084">Basement membrane</keyword>
<feature type="disulfide bond" evidence="12">
    <location>
        <begin position="380"/>
        <end position="389"/>
    </location>
</feature>
<dbReference type="FunFam" id="2.10.25.10:FF:000033">
    <property type="entry name" value="Laminin subunit alpha 2"/>
    <property type="match status" value="1"/>
</dbReference>
<keyword evidence="4" id="KW-0732">Signal</keyword>
<dbReference type="Pfam" id="PF00053">
    <property type="entry name" value="EGF_laminin"/>
    <property type="match status" value="11"/>
</dbReference>
<dbReference type="FunFam" id="2.10.25.10:FF:000106">
    <property type="entry name" value="Heparan sulfate proteoglycan 2"/>
    <property type="match status" value="1"/>
</dbReference>
<evidence type="ECO:0000259" key="17">
    <source>
        <dbReference type="PROSITE" id="PS51115"/>
    </source>
</evidence>
<feature type="domain" description="Laminin EGF-like" evidence="16">
    <location>
        <begin position="263"/>
        <end position="309"/>
    </location>
</feature>
<feature type="disulfide bond" evidence="12">
    <location>
        <begin position="113"/>
        <end position="122"/>
    </location>
</feature>
<evidence type="ECO:0000256" key="14">
    <source>
        <dbReference type="SAM" id="MobiDB-lite"/>
    </source>
</evidence>
<feature type="disulfide bond" evidence="12">
    <location>
        <begin position="577"/>
        <end position="586"/>
    </location>
</feature>
<evidence type="ECO:0000256" key="9">
    <source>
        <dbReference type="ARBA" id="ARBA00023292"/>
    </source>
</evidence>
<evidence type="ECO:0000256" key="5">
    <source>
        <dbReference type="ARBA" id="ARBA00022737"/>
    </source>
</evidence>
<dbReference type="PROSITE" id="PS50025">
    <property type="entry name" value="LAM_G_DOMAIN"/>
    <property type="match status" value="4"/>
</dbReference>
<feature type="domain" description="Laminin G" evidence="15">
    <location>
        <begin position="2271"/>
        <end position="2439"/>
    </location>
</feature>
<feature type="domain" description="Laminin G" evidence="15">
    <location>
        <begin position="1982"/>
        <end position="2172"/>
    </location>
</feature>
<dbReference type="EMBL" id="UXUI01007261">
    <property type="protein sequence ID" value="VDD86605.1"/>
    <property type="molecule type" value="Genomic_DNA"/>
</dbReference>
<dbReference type="FunFam" id="2.10.25.10:FF:000189">
    <property type="entry name" value="Laminin subunit alpha 2"/>
    <property type="match status" value="1"/>
</dbReference>
<gene>
    <name evidence="18" type="ORF">EVEC_LOCUS1748</name>
</gene>
<feature type="disulfide bond" evidence="12">
    <location>
        <begin position="967"/>
        <end position="979"/>
    </location>
</feature>
<evidence type="ECO:0000256" key="8">
    <source>
        <dbReference type="ARBA" id="ARBA00023180"/>
    </source>
</evidence>
<keyword evidence="5" id="KW-0677">Repeat</keyword>
<feature type="disulfide bond" evidence="12">
    <location>
        <begin position="524"/>
        <end position="533"/>
    </location>
</feature>
<feature type="disulfide bond" evidence="12">
    <location>
        <begin position="263"/>
        <end position="275"/>
    </location>
</feature>
<evidence type="ECO:0000256" key="1">
    <source>
        <dbReference type="ARBA" id="ARBA00004302"/>
    </source>
</evidence>
<keyword evidence="9 12" id="KW-0424">Laminin EGF-like domain</keyword>
<feature type="domain" description="Laminin EGF-like" evidence="16">
    <location>
        <begin position="408"/>
        <end position="455"/>
    </location>
</feature>
<dbReference type="SMART" id="SM00281">
    <property type="entry name" value="LamB"/>
    <property type="match status" value="1"/>
</dbReference>
<dbReference type="Gene3D" id="2.60.120.200">
    <property type="match status" value="5"/>
</dbReference>
<feature type="disulfide bond" evidence="12">
    <location>
        <begin position="284"/>
        <end position="293"/>
    </location>
</feature>
<dbReference type="PROSITE" id="PS50027">
    <property type="entry name" value="EGF_LAM_2"/>
    <property type="match status" value="10"/>
</dbReference>
<feature type="disulfide bond" evidence="12">
    <location>
        <begin position="331"/>
        <end position="340"/>
    </location>
</feature>
<dbReference type="GO" id="GO:0009888">
    <property type="term" value="P:tissue development"/>
    <property type="evidence" value="ECO:0007669"/>
    <property type="project" value="TreeGrafter"/>
</dbReference>
<feature type="region of interest" description="Disordered" evidence="14">
    <location>
        <begin position="1427"/>
        <end position="1466"/>
    </location>
</feature>
<dbReference type="FunFam" id="2.10.25.10:FF:000904">
    <property type="entry name" value="LAMinin related. See also lmb"/>
    <property type="match status" value="1"/>
</dbReference>
<dbReference type="SMART" id="SM00180">
    <property type="entry name" value="EGF_Lam"/>
    <property type="match status" value="13"/>
</dbReference>
<feature type="disulfide bond" evidence="12">
    <location>
        <begin position="410"/>
        <end position="427"/>
    </location>
</feature>
<dbReference type="FunFam" id="2.10.25.10:FF:000074">
    <property type="entry name" value="Laminin subunit alpha"/>
    <property type="match status" value="2"/>
</dbReference>
<evidence type="ECO:0000259" key="16">
    <source>
        <dbReference type="PROSITE" id="PS50027"/>
    </source>
</evidence>
<feature type="disulfide bond" evidence="12">
    <location>
        <begin position="505"/>
        <end position="522"/>
    </location>
</feature>
<dbReference type="SUPFAM" id="SSF49899">
    <property type="entry name" value="Concanavalin A-like lectins/glucanases"/>
    <property type="match status" value="5"/>
</dbReference>
<dbReference type="InterPro" id="IPR056863">
    <property type="entry name" value="LMN_ATRN_NET-like_EGF"/>
</dbReference>
<dbReference type="OrthoDB" id="10011303at2759"/>
<dbReference type="Pfam" id="PF00052">
    <property type="entry name" value="Laminin_B"/>
    <property type="match status" value="1"/>
</dbReference>
<keyword evidence="13" id="KW-0175">Coiled coil</keyword>
<dbReference type="Pfam" id="PF24973">
    <property type="entry name" value="EGF_LMN_ATRN"/>
    <property type="match status" value="2"/>
</dbReference>
<dbReference type="InterPro" id="IPR000034">
    <property type="entry name" value="Laminin_IV"/>
</dbReference>
<evidence type="ECO:0000256" key="11">
    <source>
        <dbReference type="PROSITE-ProRule" id="PRU00122"/>
    </source>
</evidence>
<feature type="domain" description="Laminin EGF-like" evidence="16">
    <location>
        <begin position="967"/>
        <end position="1020"/>
    </location>
</feature>
<dbReference type="FunFam" id="2.10.25.10:FF:000580">
    <property type="entry name" value="Wing blister, isoform B"/>
    <property type="match status" value="1"/>
</dbReference>
<dbReference type="InterPro" id="IPR000742">
    <property type="entry name" value="EGF"/>
</dbReference>
<evidence type="ECO:0000256" key="10">
    <source>
        <dbReference type="ARBA" id="ARBA00065619"/>
    </source>
</evidence>
<dbReference type="InterPro" id="IPR002049">
    <property type="entry name" value="LE_dom"/>
</dbReference>
<comment type="caution">
    <text evidence="12">Lacks conserved residue(s) required for the propagation of feature annotation.</text>
</comment>
<sequence length="2626" mass="292178">MLWIILTYYATKIYYAFVSVYGLTLDTAVTPSRSNVRGDDEGASEKRKFVGNAVMRGVEVCECPENYAGNSCEGCAPGYRRVNSQLYGGRCEKCNCEGHSDECDPFTGHCLNCKHNTSGEQCELCLPGHYGNPSLGGELGQCRPCACPTIENNHSSQCTLTELIVEEAAAVGEGDYVCTACETGYDGNKCEVCADGFYGDPLAVKGKCKPCDCNGNIDLMAIGNCDSVTGKCYKCIHNTAGDHCEKCKPNHWGSAAEKSCTPCLCHLKGALSQKCDVETGRCECHENYEGQQCDKCKDGHGDIENMCPPCDCSSVGALGSECDQVSGQCVCKTGVFGRQCDKCRSGYFNFTENGCQYCHCNPYGALEEGHCDSVTGKCECLPNVDGNMCEKCADGYFNITSGVGCQECKCDEKGSEDSQCDIRTGQCVCKRGVTGLKCDVCAPNHYGLDESGCKECKVCPAPGQVCDPVTGDCVCPPNTVGDVCENCTKNAWNYHPLKGCVLCDCSEVGAEGPECNPINGQCRCRREFVGLKCDRCTHGHFNFPKCEPCNCDVKGTVEKACGVEGACLCDEEGQCPCKKNVRGLKCDQCDASSFSLDRSNPLGCTECFCFTRTNFCVQNSLVWQQVYAQDREITFMEPWIYYTRRHNINILKDFPLSYSSYPSGDEPLYWSLPRSFLGDRITSYNGFIRFRISNDDNKRGISDAPPDPRFFKYYPQVVLVANHRIILEHIPEAFSENGRYKIRLHESQWRSRLSPDLRVTRKQMMIALQNLQGIFVRATYFHPSRGDSASIKDVSLDVAIFENTTESTESVAIGVEMCDCPREYSGSSCQDPAEGYCRRRAPDYLNSEDDLALVGVPEPCACNGHSTTCDPETCQCTNCEHNTVGDFCQLCKPGYHGDAKSGGPEGCIKCACPLPDNSFSDTCVPVDHGRGYICDGCKPGYTGMYCETCIDGYFGNPNVPGGFCDECACHPDGSKEGVCDSVTGQCKCHPGVTGRDCSICQERHAFIDRVCTSCDRGCTKELMLMVDDLEQIMEAQNFSGLRPVPWKRMNRIKQTTRGLNDILDSLGLGEGEHEIVKDGRESRFTEVKMAVDHAKQLMEKAINSYSSVMLMLDKTMETEDAVQRLNSQTFNNVQQLKHYTKYGGTKHDNSAVDNWITEARAYLNAVKERGNQIEKQYLRGSSDYVAAQKLLEKITEKKINYTLFEDLKERLLRLQSAIKDYRTTIWDKAGQDTTAAAKINSVLSKRIAQFTDFMTSINEDIAKTEDELNAARNLVALIKNEHLLSMFDNYQYMNETMLPKVREGLLKSRNEADKYAQLLDEYKGTYVDPSELHAKKLENEAADLKNSFVDTKLAAEDPIRASNSYKEILEALKNATAAARSAKTAAEGAYQEADINSENSMVNLAGRSREHSEELKRKVETMGLEEMGNSVKDDKKRLDDVKGRAKKMKNEKKKKEDEFRDHDQQHETLSSVLQHAKDAETKAAELSKKARNIGLLLDELAPQVGKVHGSTSESIGTATSDVRKATTEIGAAKGTVLKVQGLLDKEGKRNDDLKIQLAILKEKIKEAREKAAKVRISIKSDEDALCQRSFLSNIQPAPSNTISIKYRPAESVPDSLIFLTRTKPKRTQPSEYIAIEVKDRRIVAHWDVGGGEKTVTNTHPIYDIIAKDRYLWYQIDLERTGDLVSLTVMAKCTKVTECTSTTPVSVSYGANEDGNNAILNSVVGETQIRIGCDKAVAEELGLSTHKFHGTIGEITIDNELLPLWSFKETTEYCKGAFAVPADSSGGYMFSPLNLDLLNLIVKYDLLTSETNKLGSRLDIQFSAYSPDGLIYFRGDPLQGDFVALELRDGRVIFKINLGDESYASVQSEKATYNDGRTHNIVAIRHKMEIGLIVDGTDKNERNIPGSSTVLDVDTKEHFVGGVPSNFSVESFSRFDIHWNGFFGCIQSVKPSQLKELDLEGSVRSYKKSAGCAYSDDRLKPTDKVIGFPEPGYLVTQGIRLGQNSTFAFNMRSKQETAVLVFQSSSLPTYKKREKRTGEDNRGEGYISFYLQYGYIVANIGTDATHRSKAVILKSEVRCNDGNLHSVFLARSGTNVRLRVDDREVAVANSQVDTVIGSRSSQMFFGGFPEGVKASRNEIPTDNNLIGCISDIFYDYQRFPIIPEAHFANIGSCNFDDISPGVPSEELKDTAFLARHSKLRLELTEPTLATSEHFHYDEIDIWEPKGTVSANPTTSSKKSVHEDASAEDGGLGNENKECLGPLALSDGLNAAHFGITESGYSRLQFAEPYPNVTLFEISFYFRTKQKDGIIWIWANYKQFSRYFYLYLMDGYLKLEVKGRKNLSAIAYDPVPFNDGDWHYIEMKKENHEIMLRVDYYPIKYMKNAPNPWVSKKRMYVGNIISRHRKQFNFTRPPFFGCVRDLFVNQQPVNLFESSRDLIQCSVPSKSTYVHTGGFIGFDPMKSHGSGSDIRVSVRFRPSREDGLIFGLMTTKDPESNRIALYVREGKKVVFEIITVDQDRQIKYTFRHYLCDGKWHYASIYISASKVSIEIDNVKEHLTEFTLSPNSLRILRSLPVNFGGVSATITKKIGTASMAGCFSDFSIGNKILLIDDARRTSKTAINACPYQE</sequence>
<dbReference type="GO" id="GO:0005604">
    <property type="term" value="C:basement membrane"/>
    <property type="evidence" value="ECO:0007669"/>
    <property type="project" value="UniProtKB-SubCell"/>
</dbReference>
<dbReference type="PANTHER" id="PTHR10574:SF436">
    <property type="entry name" value="LAMININ SUBUNIT ALPHA-2"/>
    <property type="match status" value="1"/>
</dbReference>
<feature type="disulfide bond" evidence="12">
    <location>
        <begin position="265"/>
        <end position="282"/>
    </location>
</feature>
<dbReference type="InterPro" id="IPR001791">
    <property type="entry name" value="Laminin_G"/>
</dbReference>
<dbReference type="PROSITE" id="PS51115">
    <property type="entry name" value="LAMININ_IVA"/>
    <property type="match status" value="1"/>
</dbReference>
<organism evidence="20">
    <name type="scientific">Enterobius vermicularis</name>
    <name type="common">Human pinworm</name>
    <dbReference type="NCBI Taxonomy" id="51028"/>
    <lineage>
        <taxon>Eukaryota</taxon>
        <taxon>Metazoa</taxon>
        <taxon>Ecdysozoa</taxon>
        <taxon>Nematoda</taxon>
        <taxon>Chromadorea</taxon>
        <taxon>Rhabditida</taxon>
        <taxon>Spirurina</taxon>
        <taxon>Oxyuridomorpha</taxon>
        <taxon>Oxyuroidea</taxon>
        <taxon>Oxyuridae</taxon>
        <taxon>Enterobius</taxon>
    </lineage>
</organism>
<feature type="disulfide bond" evidence="12">
    <location>
        <begin position="503"/>
        <end position="515"/>
    </location>
</feature>
<dbReference type="SMART" id="SM00181">
    <property type="entry name" value="EGF"/>
    <property type="match status" value="10"/>
</dbReference>
<dbReference type="WBParaSite" id="EVEC_0000204001-mRNA-1">
    <property type="protein sequence ID" value="EVEC_0000204001-mRNA-1"/>
    <property type="gene ID" value="EVEC_0000204001"/>
</dbReference>
<feature type="disulfide bond" evidence="11">
    <location>
        <begin position="1944"/>
        <end position="1971"/>
    </location>
</feature>